<sequence>MSLISDADELFDNNIEVTLESRDIRSRSAPEGSMSMIGTIFLIVNTTLGAGLLNFPLAFDKSGGIASAIIIQLVLLIFITAALVTLANCADITKTTSMQETVAGLCGPKILFLCGICITIYSFGCCLTLIIIIGDQFERVLATYYGMDFCHHWFLSRTFITSITCTVFILPLSFFKRLDALSYTSSIGCTTIIYVVWLIIYESVSATDYPKPTQSWPNNISQALEIVPIICFAYQSHMTAIPTYACMKNRNVYSFTWCAIVSMCICLLCYTVVGIFGYRTFGIGHVPSDILQGYTDKTVTLAIAIIAVAVKNFTTYPIILFCGRNSLLDIINSNLNHNVTVRIAVTFLWFILTLIISIIVPDISPVINFLGTLSAAFIFIFPGICLLQSTLIKDPSLYLNKNRFLIITAIVMTAIGAFVTGFVFVQTFDSFYKESSAKRSLITEVWHELGTSLCT</sequence>
<evidence type="ECO:0000256" key="2">
    <source>
        <dbReference type="ARBA" id="ARBA00022692"/>
    </source>
</evidence>
<feature type="transmembrane region" description="Helical" evidence="5">
    <location>
        <begin position="110"/>
        <end position="134"/>
    </location>
</feature>
<feature type="transmembrane region" description="Helical" evidence="5">
    <location>
        <begin position="298"/>
        <end position="319"/>
    </location>
</feature>
<feature type="domain" description="Amino acid transporter transmembrane" evidence="6">
    <location>
        <begin position="34"/>
        <end position="423"/>
    </location>
</feature>
<comment type="caution">
    <text evidence="7">The sequence shown here is derived from an EMBL/GenBank/DDBJ whole genome shotgun (WGS) entry which is preliminary data.</text>
</comment>
<feature type="transmembrane region" description="Helical" evidence="5">
    <location>
        <begin position="154"/>
        <end position="174"/>
    </location>
</feature>
<feature type="transmembrane region" description="Helical" evidence="5">
    <location>
        <begin position="220"/>
        <end position="240"/>
    </location>
</feature>
<name>A0AA39KK58_9HYME</name>
<feature type="transmembrane region" description="Helical" evidence="5">
    <location>
        <begin position="339"/>
        <end position="360"/>
    </location>
</feature>
<dbReference type="Gene3D" id="1.20.1740.10">
    <property type="entry name" value="Amino acid/polyamine transporter I"/>
    <property type="match status" value="1"/>
</dbReference>
<keyword evidence="2 5" id="KW-0812">Transmembrane</keyword>
<evidence type="ECO:0000256" key="3">
    <source>
        <dbReference type="ARBA" id="ARBA00022989"/>
    </source>
</evidence>
<comment type="subcellular location">
    <subcellularLocation>
        <location evidence="1">Membrane</location>
        <topology evidence="1">Multi-pass membrane protein</topology>
    </subcellularLocation>
</comment>
<dbReference type="PANTHER" id="PTHR22950:SF652">
    <property type="entry name" value="TRANSMEMBRANE AMINO ACID TRANSPORTER FAMILY PROTEIN"/>
    <property type="match status" value="1"/>
</dbReference>
<evidence type="ECO:0000256" key="5">
    <source>
        <dbReference type="SAM" id="Phobius"/>
    </source>
</evidence>
<dbReference type="AlphaFoldDB" id="A0AA39KK58"/>
<feature type="transmembrane region" description="Helical" evidence="5">
    <location>
        <begin position="404"/>
        <end position="425"/>
    </location>
</feature>
<dbReference type="Proteomes" id="UP001168990">
    <property type="component" value="Unassembled WGS sequence"/>
</dbReference>
<organism evidence="7 8">
    <name type="scientific">Microctonus aethiopoides</name>
    <dbReference type="NCBI Taxonomy" id="144406"/>
    <lineage>
        <taxon>Eukaryota</taxon>
        <taxon>Metazoa</taxon>
        <taxon>Ecdysozoa</taxon>
        <taxon>Arthropoda</taxon>
        <taxon>Hexapoda</taxon>
        <taxon>Insecta</taxon>
        <taxon>Pterygota</taxon>
        <taxon>Neoptera</taxon>
        <taxon>Endopterygota</taxon>
        <taxon>Hymenoptera</taxon>
        <taxon>Apocrita</taxon>
        <taxon>Ichneumonoidea</taxon>
        <taxon>Braconidae</taxon>
        <taxon>Euphorinae</taxon>
        <taxon>Microctonus</taxon>
    </lineage>
</organism>
<proteinExistence type="predicted"/>
<keyword evidence="4 5" id="KW-0472">Membrane</keyword>
<evidence type="ECO:0000313" key="7">
    <source>
        <dbReference type="EMBL" id="KAK0164500.1"/>
    </source>
</evidence>
<reference evidence="7" key="1">
    <citation type="journal article" date="2023" name="bioRxiv">
        <title>Scaffold-level genome assemblies of two parasitoid biocontrol wasps reveal the parthenogenesis mechanism and an associated novel virus.</title>
        <authorList>
            <person name="Inwood S."/>
            <person name="Skelly J."/>
            <person name="Guhlin J."/>
            <person name="Harrop T."/>
            <person name="Goldson S."/>
            <person name="Dearden P."/>
        </authorList>
    </citation>
    <scope>NUCLEOTIDE SEQUENCE</scope>
    <source>
        <strain evidence="7">Irish</strain>
        <tissue evidence="7">Whole body</tissue>
    </source>
</reference>
<feature type="transmembrane region" description="Helical" evidence="5">
    <location>
        <begin position="252"/>
        <end position="278"/>
    </location>
</feature>
<dbReference type="Pfam" id="PF01490">
    <property type="entry name" value="Aa_trans"/>
    <property type="match status" value="1"/>
</dbReference>
<evidence type="ECO:0000256" key="4">
    <source>
        <dbReference type="ARBA" id="ARBA00023136"/>
    </source>
</evidence>
<dbReference type="EMBL" id="JAQQBS010001422">
    <property type="protein sequence ID" value="KAK0164500.1"/>
    <property type="molecule type" value="Genomic_DNA"/>
</dbReference>
<evidence type="ECO:0000256" key="1">
    <source>
        <dbReference type="ARBA" id="ARBA00004141"/>
    </source>
</evidence>
<evidence type="ECO:0000259" key="6">
    <source>
        <dbReference type="Pfam" id="PF01490"/>
    </source>
</evidence>
<dbReference type="GO" id="GO:0016020">
    <property type="term" value="C:membrane"/>
    <property type="evidence" value="ECO:0007669"/>
    <property type="project" value="UniProtKB-SubCell"/>
</dbReference>
<evidence type="ECO:0000313" key="8">
    <source>
        <dbReference type="Proteomes" id="UP001168990"/>
    </source>
</evidence>
<feature type="transmembrane region" description="Helical" evidence="5">
    <location>
        <begin position="65"/>
        <end position="89"/>
    </location>
</feature>
<dbReference type="GO" id="GO:0015179">
    <property type="term" value="F:L-amino acid transmembrane transporter activity"/>
    <property type="evidence" value="ECO:0007669"/>
    <property type="project" value="TreeGrafter"/>
</dbReference>
<keyword evidence="8" id="KW-1185">Reference proteome</keyword>
<dbReference type="InterPro" id="IPR013057">
    <property type="entry name" value="AA_transpt_TM"/>
</dbReference>
<feature type="transmembrane region" description="Helical" evidence="5">
    <location>
        <begin position="366"/>
        <end position="392"/>
    </location>
</feature>
<dbReference type="PANTHER" id="PTHR22950">
    <property type="entry name" value="AMINO ACID TRANSPORTER"/>
    <property type="match status" value="1"/>
</dbReference>
<feature type="transmembrane region" description="Helical" evidence="5">
    <location>
        <begin position="35"/>
        <end position="59"/>
    </location>
</feature>
<keyword evidence="3 5" id="KW-1133">Transmembrane helix</keyword>
<accession>A0AA39KK58</accession>
<gene>
    <name evidence="7" type="ORF">PV328_003121</name>
</gene>
<feature type="transmembrane region" description="Helical" evidence="5">
    <location>
        <begin position="181"/>
        <end position="200"/>
    </location>
</feature>
<reference evidence="7" key="2">
    <citation type="submission" date="2023-03" db="EMBL/GenBank/DDBJ databases">
        <authorList>
            <person name="Inwood S.N."/>
            <person name="Skelly J.G."/>
            <person name="Guhlin J."/>
            <person name="Harrop T.W.R."/>
            <person name="Goldson S.G."/>
            <person name="Dearden P.K."/>
        </authorList>
    </citation>
    <scope>NUCLEOTIDE SEQUENCE</scope>
    <source>
        <strain evidence="7">Irish</strain>
        <tissue evidence="7">Whole body</tissue>
    </source>
</reference>
<protein>
    <recommendedName>
        <fullName evidence="6">Amino acid transporter transmembrane domain-containing protein</fullName>
    </recommendedName>
</protein>